<name>A0A9Q8VY41_9LEPT</name>
<reference evidence="2" key="1">
    <citation type="submission" date="2022-02" db="EMBL/GenBank/DDBJ databases">
        <title>The genetically variable rfb locus in Leptospira is a mobile cassette and a molecular signature of serovar identity.</title>
        <authorList>
            <person name="Nieves C."/>
            <person name="Vincent A.T."/>
            <person name="Zarantonelli L."/>
            <person name="Picardeau M."/>
            <person name="Veyrier F.J."/>
            <person name="Buschiazzo A."/>
        </authorList>
    </citation>
    <scope>NUCLEOTIDE SEQUENCE</scope>
    <source>
        <strain evidence="2">IP1512017</strain>
        <plasmid evidence="2">p1_LIP1512017</plasmid>
    </source>
</reference>
<evidence type="ECO:0000313" key="4">
    <source>
        <dbReference type="Proteomes" id="UP000829829"/>
    </source>
</evidence>
<evidence type="ECO:0000313" key="3">
    <source>
        <dbReference type="EMBL" id="UOG58860.1"/>
    </source>
</evidence>
<feature type="compositionally biased region" description="Low complexity" evidence="1">
    <location>
        <begin position="48"/>
        <end position="63"/>
    </location>
</feature>
<organism evidence="2 4">
    <name type="scientific">Leptospira noguchii</name>
    <dbReference type="NCBI Taxonomy" id="28182"/>
    <lineage>
        <taxon>Bacteria</taxon>
        <taxon>Pseudomonadati</taxon>
        <taxon>Spirochaetota</taxon>
        <taxon>Spirochaetia</taxon>
        <taxon>Leptospirales</taxon>
        <taxon>Leptospiraceae</taxon>
        <taxon>Leptospira</taxon>
    </lineage>
</organism>
<dbReference type="Proteomes" id="UP000829829">
    <property type="component" value="Plasmid p1_LIP1512017"/>
</dbReference>
<accession>A0A9Q8VY41</accession>
<geneLocation type="plasmid" evidence="2 4">
    <name>p1_LIP1512017</name>
</geneLocation>
<protein>
    <submittedName>
        <fullName evidence="2">Uncharacterized protein</fullName>
    </submittedName>
</protein>
<evidence type="ECO:0000256" key="1">
    <source>
        <dbReference type="SAM" id="MobiDB-lite"/>
    </source>
</evidence>
<sequence>MKESEYSEFLVYFCSGNLGKFLLWIRSVCIQCNKARENLHFTTGLTQTSPPKSSTSPSKKATSLPLRLGVAWPSPRGRRPPTLAFCRGLDCVLRQNTSLTLKQCILGRKKFSRSLLLLLLLVGFESK</sequence>
<dbReference type="AlphaFoldDB" id="A0A9Q8VY41"/>
<proteinExistence type="predicted"/>
<keyword evidence="2" id="KW-0614">Plasmid</keyword>
<dbReference type="EMBL" id="CP091959">
    <property type="protein sequence ID" value="UOG58860.1"/>
    <property type="molecule type" value="Genomic_DNA"/>
</dbReference>
<dbReference type="EMBL" id="CP091959">
    <property type="protein sequence ID" value="UOG58832.1"/>
    <property type="molecule type" value="Genomic_DNA"/>
</dbReference>
<gene>
    <name evidence="3" type="ORF">MAL03_20055</name>
    <name evidence="2" type="ORF">MAL03_20610</name>
</gene>
<evidence type="ECO:0000313" key="2">
    <source>
        <dbReference type="EMBL" id="UOG58832.1"/>
    </source>
</evidence>
<feature type="region of interest" description="Disordered" evidence="1">
    <location>
        <begin position="43"/>
        <end position="64"/>
    </location>
</feature>